<dbReference type="AlphaFoldDB" id="A0A916ZVQ5"/>
<reference evidence="1" key="2">
    <citation type="submission" date="2020-09" db="EMBL/GenBank/DDBJ databases">
        <authorList>
            <person name="Sun Q."/>
            <person name="Zhou Y."/>
        </authorList>
    </citation>
    <scope>NUCLEOTIDE SEQUENCE</scope>
    <source>
        <strain evidence="1">CGMCC 1.15367</strain>
    </source>
</reference>
<dbReference type="InterPro" id="IPR038296">
    <property type="entry name" value="ParD_sf"/>
</dbReference>
<accession>A0A916ZVQ5</accession>
<reference evidence="1" key="1">
    <citation type="journal article" date="2014" name="Int. J. Syst. Evol. Microbiol.">
        <title>Complete genome sequence of Corynebacterium casei LMG S-19264T (=DSM 44701T), isolated from a smear-ripened cheese.</title>
        <authorList>
            <consortium name="US DOE Joint Genome Institute (JGI-PGF)"/>
            <person name="Walter F."/>
            <person name="Albersmeier A."/>
            <person name="Kalinowski J."/>
            <person name="Ruckert C."/>
        </authorList>
    </citation>
    <scope>NUCLEOTIDE SEQUENCE</scope>
    <source>
        <strain evidence="1">CGMCC 1.15367</strain>
    </source>
</reference>
<dbReference type="InterPro" id="IPR010985">
    <property type="entry name" value="Ribbon_hlx_hlx"/>
</dbReference>
<dbReference type="GO" id="GO:0006355">
    <property type="term" value="P:regulation of DNA-templated transcription"/>
    <property type="evidence" value="ECO:0007669"/>
    <property type="project" value="InterPro"/>
</dbReference>
<gene>
    <name evidence="1" type="ORF">GCM10011390_39130</name>
</gene>
<organism evidence="1 2">
    <name type="scientific">Aureimonas endophytica</name>
    <dbReference type="NCBI Taxonomy" id="2027858"/>
    <lineage>
        <taxon>Bacteria</taxon>
        <taxon>Pseudomonadati</taxon>
        <taxon>Pseudomonadota</taxon>
        <taxon>Alphaproteobacteria</taxon>
        <taxon>Hyphomicrobiales</taxon>
        <taxon>Aurantimonadaceae</taxon>
        <taxon>Aureimonas</taxon>
    </lineage>
</organism>
<dbReference type="Proteomes" id="UP000644699">
    <property type="component" value="Unassembled WGS sequence"/>
</dbReference>
<dbReference type="Gene3D" id="6.10.10.120">
    <property type="entry name" value="Antitoxin ParD1-like"/>
    <property type="match status" value="1"/>
</dbReference>
<comment type="caution">
    <text evidence="1">The sequence shown here is derived from an EMBL/GenBank/DDBJ whole genome shotgun (WGS) entry which is preliminary data.</text>
</comment>
<proteinExistence type="predicted"/>
<name>A0A916ZVQ5_9HYPH</name>
<keyword evidence="2" id="KW-1185">Reference proteome</keyword>
<dbReference type="SUPFAM" id="SSF47598">
    <property type="entry name" value="Ribbon-helix-helix"/>
    <property type="match status" value="1"/>
</dbReference>
<dbReference type="RefSeq" id="WP_188911572.1">
    <property type="nucleotide sequence ID" value="NZ_BMIQ01000007.1"/>
</dbReference>
<sequence length="95" mass="10524">MGSTRVLQIELPTRIADLVQEKVAAGEYASESEVIAERLEDLLMEDAAIERWLKEDVVPTYDAMMRDPGRGLSLAEARRQIEAHIAKKNEAAGDA</sequence>
<evidence type="ECO:0000313" key="1">
    <source>
        <dbReference type="EMBL" id="GGE16240.1"/>
    </source>
</evidence>
<dbReference type="EMBL" id="BMIQ01000007">
    <property type="protein sequence ID" value="GGE16240.1"/>
    <property type="molecule type" value="Genomic_DNA"/>
</dbReference>
<protein>
    <submittedName>
        <fullName evidence="1">CopG family transcriptional regulator</fullName>
    </submittedName>
</protein>
<evidence type="ECO:0000313" key="2">
    <source>
        <dbReference type="Proteomes" id="UP000644699"/>
    </source>
</evidence>